<comment type="caution">
    <text evidence="3">The sequence shown here is derived from an EMBL/GenBank/DDBJ whole genome shotgun (WGS) entry which is preliminary data.</text>
</comment>
<gene>
    <name evidence="3" type="ORF">F2Q65_03690</name>
</gene>
<dbReference type="RefSeq" id="WP_150090534.1">
    <property type="nucleotide sequence ID" value="NZ_VWXX01000003.1"/>
</dbReference>
<keyword evidence="4" id="KW-1185">Reference proteome</keyword>
<accession>A0A5M8FT73</accession>
<sequence>MSTLTANDLKTKGVSAVEARLKEDDEVIISVRGKERYVIVDIEKYAQMREYELAAALQEARADVDAGRYTTESVAEHMRRVSDEL</sequence>
<evidence type="ECO:0000256" key="2">
    <source>
        <dbReference type="RuleBase" id="RU362080"/>
    </source>
</evidence>
<comment type="function">
    <text evidence="2">Antitoxin component of a type II toxin-antitoxin (TA) system.</text>
</comment>
<protein>
    <recommendedName>
        <fullName evidence="2">Antitoxin</fullName>
    </recommendedName>
</protein>
<dbReference type="EMBL" id="VWXX01000003">
    <property type="protein sequence ID" value="KAA6187002.1"/>
    <property type="molecule type" value="Genomic_DNA"/>
</dbReference>
<comment type="similarity">
    <text evidence="1 2">Belongs to the phD/YefM antitoxin family.</text>
</comment>
<evidence type="ECO:0000313" key="3">
    <source>
        <dbReference type="EMBL" id="KAA6187002.1"/>
    </source>
</evidence>
<evidence type="ECO:0000256" key="1">
    <source>
        <dbReference type="ARBA" id="ARBA00009981"/>
    </source>
</evidence>
<dbReference type="AlphaFoldDB" id="A0A5M8FT73"/>
<dbReference type="OrthoDB" id="9814740at2"/>
<organism evidence="3 4">
    <name type="scientific">Thiohalocapsa marina</name>
    <dbReference type="NCBI Taxonomy" id="424902"/>
    <lineage>
        <taxon>Bacteria</taxon>
        <taxon>Pseudomonadati</taxon>
        <taxon>Pseudomonadota</taxon>
        <taxon>Gammaproteobacteria</taxon>
        <taxon>Chromatiales</taxon>
        <taxon>Chromatiaceae</taxon>
        <taxon>Thiohalocapsa</taxon>
    </lineage>
</organism>
<evidence type="ECO:0000313" key="4">
    <source>
        <dbReference type="Proteomes" id="UP000322981"/>
    </source>
</evidence>
<dbReference type="SUPFAM" id="SSF143120">
    <property type="entry name" value="YefM-like"/>
    <property type="match status" value="1"/>
</dbReference>
<dbReference type="NCBIfam" id="TIGR01552">
    <property type="entry name" value="phd_fam"/>
    <property type="match status" value="1"/>
</dbReference>
<reference evidence="3 4" key="1">
    <citation type="submission" date="2019-09" db="EMBL/GenBank/DDBJ databases">
        <title>Whole-genome sequence of the purple sulfur bacterium Thiohalocapsa marina DSM 19078.</title>
        <authorList>
            <person name="Kyndt J.A."/>
            <person name="Meyer T.E."/>
        </authorList>
    </citation>
    <scope>NUCLEOTIDE SEQUENCE [LARGE SCALE GENOMIC DNA]</scope>
    <source>
        <strain evidence="3 4">DSM 19078</strain>
    </source>
</reference>
<dbReference type="Proteomes" id="UP000322981">
    <property type="component" value="Unassembled WGS sequence"/>
</dbReference>
<name>A0A5M8FT73_9GAMM</name>
<proteinExistence type="inferred from homology"/>
<dbReference type="InterPro" id="IPR036165">
    <property type="entry name" value="YefM-like_sf"/>
</dbReference>
<dbReference type="InterPro" id="IPR006442">
    <property type="entry name" value="Antitoxin_Phd/YefM"/>
</dbReference>
<dbReference type="Pfam" id="PF02604">
    <property type="entry name" value="PhdYeFM_antitox"/>
    <property type="match status" value="1"/>
</dbReference>